<evidence type="ECO:0000256" key="8">
    <source>
        <dbReference type="ARBA" id="ARBA00023970"/>
    </source>
</evidence>
<evidence type="ECO:0000313" key="13">
    <source>
        <dbReference type="Proteomes" id="UP000663869"/>
    </source>
</evidence>
<gene>
    <name evidence="12" type="ORF">FME351_LOCUS29531</name>
</gene>
<evidence type="ECO:0000256" key="4">
    <source>
        <dbReference type="ARBA" id="ARBA00022679"/>
    </source>
</evidence>
<keyword evidence="4 9" id="KW-0808">Transferase</keyword>
<dbReference type="SUPFAM" id="SSF53167">
    <property type="entry name" value="Purine and uridine phosphorylases"/>
    <property type="match status" value="1"/>
</dbReference>
<evidence type="ECO:0000256" key="2">
    <source>
        <dbReference type="ARBA" id="ARBA00006751"/>
    </source>
</evidence>
<comment type="catalytic activity">
    <reaction evidence="8">
        <text>guanosine + phosphate = alpha-D-ribose 1-phosphate + guanine</text>
        <dbReference type="Rhea" id="RHEA:13233"/>
        <dbReference type="ChEBI" id="CHEBI:16235"/>
        <dbReference type="ChEBI" id="CHEBI:16750"/>
        <dbReference type="ChEBI" id="CHEBI:43474"/>
        <dbReference type="ChEBI" id="CHEBI:57720"/>
        <dbReference type="EC" id="2.4.2.1"/>
    </reaction>
</comment>
<dbReference type="Gene3D" id="3.40.50.1580">
    <property type="entry name" value="Nucleoside phosphorylase domain"/>
    <property type="match status" value="1"/>
</dbReference>
<evidence type="ECO:0000256" key="10">
    <source>
        <dbReference type="PIRSR" id="PIRSR000477-2"/>
    </source>
</evidence>
<dbReference type="NCBIfam" id="TIGR01697">
    <property type="entry name" value="PNPH-PUNA-XAPA"/>
    <property type="match status" value="1"/>
</dbReference>
<dbReference type="Proteomes" id="UP000663869">
    <property type="component" value="Unassembled WGS sequence"/>
</dbReference>
<dbReference type="PANTHER" id="PTHR11904:SF9">
    <property type="entry name" value="PURINE NUCLEOSIDE PHOSPHORYLASE-RELATED"/>
    <property type="match status" value="1"/>
</dbReference>
<dbReference type="EMBL" id="CAJNYU010004141">
    <property type="protein sequence ID" value="CAF3728557.1"/>
    <property type="molecule type" value="Genomic_DNA"/>
</dbReference>
<comment type="caution">
    <text evidence="12">The sequence shown here is derived from an EMBL/GenBank/DDBJ whole genome shotgun (WGS) entry which is preliminary data.</text>
</comment>
<proteinExistence type="inferred from homology"/>
<evidence type="ECO:0000259" key="11">
    <source>
        <dbReference type="Pfam" id="PF01048"/>
    </source>
</evidence>
<feature type="binding site" evidence="10">
    <location>
        <position position="216"/>
    </location>
    <ligand>
        <name>a purine D-ribonucleoside</name>
        <dbReference type="ChEBI" id="CHEBI:142355"/>
    </ligand>
</feature>
<evidence type="ECO:0000256" key="3">
    <source>
        <dbReference type="ARBA" id="ARBA00022676"/>
    </source>
</evidence>
<feature type="binding site" evidence="10">
    <location>
        <position position="258"/>
    </location>
    <ligand>
        <name>a purine D-ribonucleoside</name>
        <dbReference type="ChEBI" id="CHEBI:142355"/>
    </ligand>
</feature>
<dbReference type="InterPro" id="IPR035994">
    <property type="entry name" value="Nucleoside_phosphorylase_sf"/>
</dbReference>
<feature type="binding site" evidence="10">
    <location>
        <position position="94"/>
    </location>
    <ligand>
        <name>phosphate</name>
        <dbReference type="ChEBI" id="CHEBI:43474"/>
    </ligand>
</feature>
<comment type="function">
    <text evidence="9">The purine nucleoside phosphorylases catalyze the phosphorolytic breakdown of the N-glycosidic bond in the beta-(deoxy)ribonucleoside molecules, with the formation of the corresponding free purine bases and pentose-1-phosphate.</text>
</comment>
<evidence type="ECO:0000313" key="12">
    <source>
        <dbReference type="EMBL" id="CAF3728557.1"/>
    </source>
</evidence>
<comment type="catalytic activity">
    <reaction evidence="5">
        <text>inosine + phosphate = alpha-D-ribose 1-phosphate + hypoxanthine</text>
        <dbReference type="Rhea" id="RHEA:27646"/>
        <dbReference type="ChEBI" id="CHEBI:17368"/>
        <dbReference type="ChEBI" id="CHEBI:17596"/>
        <dbReference type="ChEBI" id="CHEBI:43474"/>
        <dbReference type="ChEBI" id="CHEBI:57720"/>
        <dbReference type="EC" id="2.4.2.1"/>
    </reaction>
</comment>
<name>A0A818WRH4_9BILA</name>
<dbReference type="PIRSF" id="PIRSF000477">
    <property type="entry name" value="PurNPase"/>
    <property type="match status" value="1"/>
</dbReference>
<feature type="domain" description="Nucleoside phosphorylase" evidence="11">
    <location>
        <begin position="57"/>
        <end position="293"/>
    </location>
</feature>
<feature type="binding site" evidence="10">
    <location>
        <position position="63"/>
    </location>
    <ligand>
        <name>phosphate</name>
        <dbReference type="ChEBI" id="CHEBI:43474"/>
    </ligand>
</feature>
<comment type="pathway">
    <text evidence="1 9">Purine metabolism; purine nucleoside salvage.</text>
</comment>
<dbReference type="EC" id="2.4.2.1" evidence="9"/>
<dbReference type="GO" id="GO:0005737">
    <property type="term" value="C:cytoplasm"/>
    <property type="evidence" value="ECO:0007669"/>
    <property type="project" value="TreeGrafter"/>
</dbReference>
<sequence>MSHNTNTSIESTPIAESGPWAVVGEHPNAVTNRFYTYECVQDIVAFIQRLVPTKPEVAIICGSGLGGLADLIVDKIVIPYSEIPHFPKSTVVGHRSNLVFGTLNGLYAVCMQGRFHSYEGYTTAMCAFPVRVMHMLGARSLVVTCAAGGLNKDYSVGDIMLIKDHLNLPSFAGPRFPPVGHAYDRQYIMKMKEIAGKYNLQLREGVYCGLGGPCYETIAEINMLRLLGGDAVGMSTVHEVTLAAHCGFRTLGIALITNKCLSDYNTTYEAVHEDVIRISELKADELQQLIFDFVDVLKNNDPENQH</sequence>
<keyword evidence="3 9" id="KW-0328">Glycosyltransferase</keyword>
<protein>
    <recommendedName>
        <fullName evidence="9">Purine nucleoside phosphorylase</fullName>
        <ecNumber evidence="9">2.4.2.1</ecNumber>
    </recommendedName>
    <alternativeName>
        <fullName evidence="9">Inosine-guanosine phosphorylase</fullName>
    </alternativeName>
</protein>
<dbReference type="GO" id="GO:0004731">
    <property type="term" value="F:purine-nucleoside phosphorylase activity"/>
    <property type="evidence" value="ECO:0007669"/>
    <property type="project" value="UniProtKB-EC"/>
</dbReference>
<evidence type="ECO:0000256" key="5">
    <source>
        <dbReference type="ARBA" id="ARBA00023918"/>
    </source>
</evidence>
<comment type="similarity">
    <text evidence="2 9">Belongs to the PNP/MTAP phosphorylase family.</text>
</comment>
<feature type="binding site" evidence="10">
    <location>
        <begin position="114"/>
        <end position="116"/>
    </location>
    <ligand>
        <name>phosphate</name>
        <dbReference type="ChEBI" id="CHEBI:43474"/>
    </ligand>
</feature>
<dbReference type="CDD" id="cd09009">
    <property type="entry name" value="PNP-EcPNPII_like"/>
    <property type="match status" value="1"/>
</dbReference>
<comment type="catalytic activity">
    <reaction evidence="7">
        <text>2'-deoxyinosine + phosphate = 2-deoxy-alpha-D-ribose 1-phosphate + hypoxanthine</text>
        <dbReference type="Rhea" id="RHEA:27750"/>
        <dbReference type="ChEBI" id="CHEBI:17368"/>
        <dbReference type="ChEBI" id="CHEBI:28997"/>
        <dbReference type="ChEBI" id="CHEBI:43474"/>
        <dbReference type="ChEBI" id="CHEBI:57259"/>
        <dbReference type="EC" id="2.4.2.1"/>
    </reaction>
</comment>
<organism evidence="12 13">
    <name type="scientific">Rotaria socialis</name>
    <dbReference type="NCBI Taxonomy" id="392032"/>
    <lineage>
        <taxon>Eukaryota</taxon>
        <taxon>Metazoa</taxon>
        <taxon>Spiralia</taxon>
        <taxon>Gnathifera</taxon>
        <taxon>Rotifera</taxon>
        <taxon>Eurotatoria</taxon>
        <taxon>Bdelloidea</taxon>
        <taxon>Philodinida</taxon>
        <taxon>Philodinidae</taxon>
        <taxon>Rotaria</taxon>
    </lineage>
</organism>
<dbReference type="AlphaFoldDB" id="A0A818WRH4"/>
<dbReference type="InterPro" id="IPR000845">
    <property type="entry name" value="Nucleoside_phosphorylase_d"/>
</dbReference>
<evidence type="ECO:0000256" key="9">
    <source>
        <dbReference type="PIRNR" id="PIRNR000477"/>
    </source>
</evidence>
<evidence type="ECO:0000256" key="1">
    <source>
        <dbReference type="ARBA" id="ARBA00005058"/>
    </source>
</evidence>
<feature type="binding site" evidence="10">
    <location>
        <position position="235"/>
    </location>
    <ligand>
        <name>phosphate</name>
        <dbReference type="ChEBI" id="CHEBI:43474"/>
    </ligand>
</feature>
<comment type="catalytic activity">
    <reaction evidence="6">
        <text>2'-deoxyguanosine + phosphate = 2-deoxy-alpha-D-ribose 1-phosphate + guanine</text>
        <dbReference type="Rhea" id="RHEA:27738"/>
        <dbReference type="ChEBI" id="CHEBI:16235"/>
        <dbReference type="ChEBI" id="CHEBI:17172"/>
        <dbReference type="ChEBI" id="CHEBI:43474"/>
        <dbReference type="ChEBI" id="CHEBI:57259"/>
        <dbReference type="EC" id="2.4.2.1"/>
    </reaction>
</comment>
<dbReference type="PANTHER" id="PTHR11904">
    <property type="entry name" value="METHYLTHIOADENOSINE/PURINE NUCLEOSIDE PHOSPHORYLASE"/>
    <property type="match status" value="1"/>
</dbReference>
<feature type="binding site" evidence="10">
    <location>
        <position position="146"/>
    </location>
    <ligand>
        <name>phosphate</name>
        <dbReference type="ChEBI" id="CHEBI:43474"/>
    </ligand>
</feature>
<dbReference type="UniPathway" id="UPA00606"/>
<dbReference type="GO" id="GO:0009116">
    <property type="term" value="P:nucleoside metabolic process"/>
    <property type="evidence" value="ECO:0007669"/>
    <property type="project" value="InterPro"/>
</dbReference>
<evidence type="ECO:0000256" key="7">
    <source>
        <dbReference type="ARBA" id="ARBA00023950"/>
    </source>
</evidence>
<accession>A0A818WRH4</accession>
<evidence type="ECO:0000256" key="6">
    <source>
        <dbReference type="ARBA" id="ARBA00023929"/>
    </source>
</evidence>
<dbReference type="Pfam" id="PF01048">
    <property type="entry name" value="PNP_UDP_1"/>
    <property type="match status" value="1"/>
</dbReference>
<dbReference type="NCBIfam" id="NF006054">
    <property type="entry name" value="PRK08202.1"/>
    <property type="match status" value="1"/>
</dbReference>
<reference evidence="12" key="1">
    <citation type="submission" date="2021-02" db="EMBL/GenBank/DDBJ databases">
        <authorList>
            <person name="Nowell W R."/>
        </authorList>
    </citation>
    <scope>NUCLEOTIDE SEQUENCE</scope>
</reference>
<dbReference type="InterPro" id="IPR011268">
    <property type="entry name" value="Purine_phosphorylase"/>
</dbReference>